<feature type="domain" description="DNA polymerase Y-family little finger" evidence="2">
    <location>
        <begin position="17"/>
        <end position="90"/>
    </location>
</feature>
<evidence type="ECO:0000313" key="4">
    <source>
        <dbReference type="EMBL" id="OPH82716.1"/>
    </source>
</evidence>
<evidence type="ECO:0000259" key="3">
    <source>
        <dbReference type="Pfam" id="PF20114"/>
    </source>
</evidence>
<evidence type="ECO:0000256" key="1">
    <source>
        <dbReference type="ARBA" id="ARBA00022763"/>
    </source>
</evidence>
<dbReference type="GO" id="GO:0006281">
    <property type="term" value="P:DNA repair"/>
    <property type="evidence" value="ECO:0007669"/>
    <property type="project" value="InterPro"/>
</dbReference>
<organism evidence="4 5">
    <name type="scientific">Nitrobacter vulgaris</name>
    <dbReference type="NCBI Taxonomy" id="29421"/>
    <lineage>
        <taxon>Bacteria</taxon>
        <taxon>Pseudomonadati</taxon>
        <taxon>Pseudomonadota</taxon>
        <taxon>Alphaproteobacteria</taxon>
        <taxon>Hyphomicrobiales</taxon>
        <taxon>Nitrobacteraceae</taxon>
        <taxon>Nitrobacter</taxon>
    </lineage>
</organism>
<name>A0A1V4HXM8_NITVU</name>
<sequence length="271" mass="30845">MLVPLIPKEVPRMTLKFAEPISTPDDLQRVMALLCEKLMIDLGARGVGARRLDMVFQRVDNISQALRIGTSKPNRDTKHLTKLLAERLVLIDPGFGIEEATLTASWVEALTERQTVGVAETGSEVDVSQLVDTLRVRLGNERVFRLTPVESDIPERSMRRVAPLFRTDGATWPSDLPRPARLLSPPEEVHAVAEIPDSPPRFFVWRKIRHRIARADGPERILGEWWLSDKEIGLQRDYYRVENETGERFWLFRDAPAESGGRWWLHGLGEA</sequence>
<dbReference type="Pfam" id="PF20114">
    <property type="entry name" value="DUF6504"/>
    <property type="match status" value="1"/>
</dbReference>
<dbReference type="Proteomes" id="UP000189940">
    <property type="component" value="Unassembled WGS sequence"/>
</dbReference>
<dbReference type="PANTHER" id="PTHR35369">
    <property type="entry name" value="BLR3025 PROTEIN-RELATED"/>
    <property type="match status" value="1"/>
</dbReference>
<dbReference type="Pfam" id="PF11799">
    <property type="entry name" value="IMS_C"/>
    <property type="match status" value="1"/>
</dbReference>
<evidence type="ECO:0008006" key="6">
    <source>
        <dbReference type="Google" id="ProtNLM"/>
    </source>
</evidence>
<evidence type="ECO:0000313" key="5">
    <source>
        <dbReference type="Proteomes" id="UP000189940"/>
    </source>
</evidence>
<keyword evidence="1" id="KW-0227">DNA damage</keyword>
<dbReference type="GO" id="GO:0003684">
    <property type="term" value="F:damaged DNA binding"/>
    <property type="evidence" value="ECO:0007669"/>
    <property type="project" value="InterPro"/>
</dbReference>
<accession>A0A1V4HXM8</accession>
<reference evidence="4 5" key="1">
    <citation type="submission" date="2017-02" db="EMBL/GenBank/DDBJ databases">
        <title>Genome sequence of the nitrite-oxidizing bacterium Nitrobacter vulgaris strain Ab1.</title>
        <authorList>
            <person name="Mellbye B.L."/>
            <person name="Davis E.W."/>
            <person name="Spieck E."/>
            <person name="Chang J.H."/>
            <person name="Bottomley P.J."/>
            <person name="Sayavedra-Soto L.A."/>
        </authorList>
    </citation>
    <scope>NUCLEOTIDE SEQUENCE [LARGE SCALE GENOMIC DNA]</scope>
    <source>
        <strain evidence="4 5">Ab1</strain>
    </source>
</reference>
<feature type="domain" description="DUF6504" evidence="3">
    <location>
        <begin position="193"/>
        <end position="266"/>
    </location>
</feature>
<protein>
    <recommendedName>
        <fullName evidence="6">Nucleotidyltransferase</fullName>
    </recommendedName>
</protein>
<dbReference type="InterPro" id="IPR045443">
    <property type="entry name" value="DUF6504"/>
</dbReference>
<dbReference type="STRING" id="29421.B2M20_10830"/>
<dbReference type="InterPro" id="IPR050356">
    <property type="entry name" value="SulA_CellDiv_inhibitor"/>
</dbReference>
<dbReference type="EMBL" id="MWPQ01000041">
    <property type="protein sequence ID" value="OPH82716.1"/>
    <property type="molecule type" value="Genomic_DNA"/>
</dbReference>
<comment type="caution">
    <text evidence="4">The sequence shown here is derived from an EMBL/GenBank/DDBJ whole genome shotgun (WGS) entry which is preliminary data.</text>
</comment>
<gene>
    <name evidence="4" type="ORF">B2M20_10830</name>
</gene>
<dbReference type="InterPro" id="IPR017961">
    <property type="entry name" value="DNA_pol_Y-fam_little_finger"/>
</dbReference>
<keyword evidence="5" id="KW-1185">Reference proteome</keyword>
<proteinExistence type="predicted"/>
<dbReference type="PANTHER" id="PTHR35369:SF2">
    <property type="entry name" value="BLR3025 PROTEIN"/>
    <property type="match status" value="1"/>
</dbReference>
<dbReference type="AlphaFoldDB" id="A0A1V4HXM8"/>
<evidence type="ECO:0000259" key="2">
    <source>
        <dbReference type="Pfam" id="PF11799"/>
    </source>
</evidence>